<evidence type="ECO:0000313" key="3">
    <source>
        <dbReference type="Proteomes" id="UP000800041"/>
    </source>
</evidence>
<feature type="compositionally biased region" description="Polar residues" evidence="1">
    <location>
        <begin position="40"/>
        <end position="49"/>
    </location>
</feature>
<keyword evidence="3" id="KW-1185">Reference proteome</keyword>
<reference evidence="2" key="1">
    <citation type="journal article" date="2020" name="Stud. Mycol.">
        <title>101 Dothideomycetes genomes: a test case for predicting lifestyles and emergence of pathogens.</title>
        <authorList>
            <person name="Haridas S."/>
            <person name="Albert R."/>
            <person name="Binder M."/>
            <person name="Bloem J."/>
            <person name="Labutti K."/>
            <person name="Salamov A."/>
            <person name="Andreopoulos B."/>
            <person name="Baker S."/>
            <person name="Barry K."/>
            <person name="Bills G."/>
            <person name="Bluhm B."/>
            <person name="Cannon C."/>
            <person name="Castanera R."/>
            <person name="Culley D."/>
            <person name="Daum C."/>
            <person name="Ezra D."/>
            <person name="Gonzalez J."/>
            <person name="Henrissat B."/>
            <person name="Kuo A."/>
            <person name="Liang C."/>
            <person name="Lipzen A."/>
            <person name="Lutzoni F."/>
            <person name="Magnuson J."/>
            <person name="Mondo S."/>
            <person name="Nolan M."/>
            <person name="Ohm R."/>
            <person name="Pangilinan J."/>
            <person name="Park H.-J."/>
            <person name="Ramirez L."/>
            <person name="Alfaro M."/>
            <person name="Sun H."/>
            <person name="Tritt A."/>
            <person name="Yoshinaga Y."/>
            <person name="Zwiers L.-H."/>
            <person name="Turgeon B."/>
            <person name="Goodwin S."/>
            <person name="Spatafora J."/>
            <person name="Crous P."/>
            <person name="Grigoriev I."/>
        </authorList>
    </citation>
    <scope>NUCLEOTIDE SEQUENCE</scope>
    <source>
        <strain evidence="2">CBS 113979</strain>
    </source>
</reference>
<evidence type="ECO:0000256" key="1">
    <source>
        <dbReference type="SAM" id="MobiDB-lite"/>
    </source>
</evidence>
<organism evidence="2 3">
    <name type="scientific">Aulographum hederae CBS 113979</name>
    <dbReference type="NCBI Taxonomy" id="1176131"/>
    <lineage>
        <taxon>Eukaryota</taxon>
        <taxon>Fungi</taxon>
        <taxon>Dikarya</taxon>
        <taxon>Ascomycota</taxon>
        <taxon>Pezizomycotina</taxon>
        <taxon>Dothideomycetes</taxon>
        <taxon>Pleosporomycetidae</taxon>
        <taxon>Aulographales</taxon>
        <taxon>Aulographaceae</taxon>
    </lineage>
</organism>
<dbReference type="Proteomes" id="UP000800041">
    <property type="component" value="Unassembled WGS sequence"/>
</dbReference>
<feature type="compositionally biased region" description="Basic residues" evidence="1">
    <location>
        <begin position="118"/>
        <end position="130"/>
    </location>
</feature>
<gene>
    <name evidence="2" type="ORF">K402DRAFT_252527</name>
</gene>
<feature type="compositionally biased region" description="Basic residues" evidence="1">
    <location>
        <begin position="158"/>
        <end position="168"/>
    </location>
</feature>
<proteinExistence type="predicted"/>
<accession>A0A6G1GJJ8</accession>
<sequence>MHHHQKTLRWIQSKLSKMTPHHHQKMPMLKRMSLTVATESRNPLAQSGLQRPLESLNMDRPRPLVPRHNPRTPPKTLRPLHNLSTRLSRWSAVSHRAHPPPQCRRSPAPPASSTSKRPPNRRLRKTRHASPRSSERRTRRLKAFSGLLGWGKGEIRPGKGRTSGRRWRKGIESRESWDQQKG</sequence>
<feature type="region of interest" description="Disordered" evidence="1">
    <location>
        <begin position="1"/>
        <end position="24"/>
    </location>
</feature>
<dbReference type="EMBL" id="ML977210">
    <property type="protein sequence ID" value="KAF1981032.1"/>
    <property type="molecule type" value="Genomic_DNA"/>
</dbReference>
<dbReference type="AlphaFoldDB" id="A0A6G1GJJ8"/>
<feature type="compositionally biased region" description="Basic and acidic residues" evidence="1">
    <location>
        <begin position="169"/>
        <end position="182"/>
    </location>
</feature>
<evidence type="ECO:0000313" key="2">
    <source>
        <dbReference type="EMBL" id="KAF1981032.1"/>
    </source>
</evidence>
<protein>
    <submittedName>
        <fullName evidence="2">Uncharacterized protein</fullName>
    </submittedName>
</protein>
<feature type="compositionally biased region" description="Pro residues" evidence="1">
    <location>
        <begin position="99"/>
        <end position="110"/>
    </location>
</feature>
<name>A0A6G1GJJ8_9PEZI</name>
<feature type="region of interest" description="Disordered" evidence="1">
    <location>
        <begin position="40"/>
        <end position="182"/>
    </location>
</feature>